<sequence length="87" mass="10293">MNKEDTLKKIIGLDEENLELSEKSIRQEIARLSDELDQTVKSKYLYANECTNVAEQLYDLAMKIKELNLKKQQLEIWNVNKKYLSQE</sequence>
<proteinExistence type="predicted"/>
<dbReference type="Proteomes" id="UP000295195">
    <property type="component" value="Unassembled WGS sequence"/>
</dbReference>
<reference evidence="1 2" key="1">
    <citation type="submission" date="2017-06" db="EMBL/GenBank/DDBJ databases">
        <authorList>
            <person name="Swanenburg J."/>
            <person name="Kort R."/>
        </authorList>
    </citation>
    <scope>NUCLEOTIDE SEQUENCE [LARGE SCALE GENOMIC DNA]</scope>
    <source>
        <strain evidence="1 2">RL05</strain>
    </source>
</reference>
<accession>A0A4R6CQD1</accession>
<organism evidence="1 2">
    <name type="scientific">Lactobacillus crispatus</name>
    <dbReference type="NCBI Taxonomy" id="47770"/>
    <lineage>
        <taxon>Bacteria</taxon>
        <taxon>Bacillati</taxon>
        <taxon>Bacillota</taxon>
        <taxon>Bacilli</taxon>
        <taxon>Lactobacillales</taxon>
        <taxon>Lactobacillaceae</taxon>
        <taxon>Lactobacillus</taxon>
    </lineage>
</organism>
<evidence type="ECO:0000313" key="1">
    <source>
        <dbReference type="EMBL" id="TDN28769.1"/>
    </source>
</evidence>
<gene>
    <name evidence="1" type="ORF">CEE75_12345</name>
</gene>
<evidence type="ECO:0000313" key="2">
    <source>
        <dbReference type="Proteomes" id="UP000295195"/>
    </source>
</evidence>
<dbReference type="AlphaFoldDB" id="A0A4R6CQD1"/>
<protein>
    <submittedName>
        <fullName evidence="1">Uncharacterized protein</fullName>
    </submittedName>
</protein>
<dbReference type="RefSeq" id="WP_133476770.1">
    <property type="nucleotide sequence ID" value="NZ_JACCPV010000171.1"/>
</dbReference>
<name>A0A4R6CQD1_9LACO</name>
<dbReference type="EMBL" id="NKLP01000260">
    <property type="protein sequence ID" value="TDN28769.1"/>
    <property type="molecule type" value="Genomic_DNA"/>
</dbReference>
<comment type="caution">
    <text evidence="1">The sequence shown here is derived from an EMBL/GenBank/DDBJ whole genome shotgun (WGS) entry which is preliminary data.</text>
</comment>